<dbReference type="KEGG" id="bsd:BLASA_0393"/>
<feature type="transmembrane region" description="Helical" evidence="1">
    <location>
        <begin position="7"/>
        <end position="27"/>
    </location>
</feature>
<reference evidence="3" key="2">
    <citation type="submission" date="2012-02" db="EMBL/GenBank/DDBJ databases">
        <title>Complete genome sequence of Blastococcus saxobsidens strain DD2.</title>
        <authorList>
            <person name="Genoscope."/>
        </authorList>
    </citation>
    <scope>NUCLEOTIDE SEQUENCE [LARGE SCALE GENOMIC DNA]</scope>
    <source>
        <strain evidence="3">DD2</strain>
    </source>
</reference>
<dbReference type="Proteomes" id="UP000007517">
    <property type="component" value="Chromosome"/>
</dbReference>
<reference evidence="2 3" key="1">
    <citation type="journal article" date="2012" name="J. Bacteriol.">
        <title>Genome Sequence of Blastococcus saxobsidens DD2, a Stone-Inhabiting Bacterium.</title>
        <authorList>
            <person name="Chouaia B."/>
            <person name="Crotti E."/>
            <person name="Brusetti L."/>
            <person name="Daffonchio D."/>
            <person name="Essoussi I."/>
            <person name="Nouioui I."/>
            <person name="Sbissi I."/>
            <person name="Ghodhbane-Gtari F."/>
            <person name="Gtari M."/>
            <person name="Vacherie B."/>
            <person name="Barbe V."/>
            <person name="Medigue C."/>
            <person name="Gury J."/>
            <person name="Pujic P."/>
            <person name="Normand P."/>
        </authorList>
    </citation>
    <scope>NUCLEOTIDE SEQUENCE [LARGE SCALE GENOMIC DNA]</scope>
    <source>
        <strain evidence="2 3">DD2</strain>
    </source>
</reference>
<evidence type="ECO:0000313" key="3">
    <source>
        <dbReference type="Proteomes" id="UP000007517"/>
    </source>
</evidence>
<keyword evidence="1" id="KW-0472">Membrane</keyword>
<name>H6RN12_BLASD</name>
<feature type="transmembrane region" description="Helical" evidence="1">
    <location>
        <begin position="47"/>
        <end position="66"/>
    </location>
</feature>
<keyword evidence="3" id="KW-1185">Reference proteome</keyword>
<keyword evidence="1" id="KW-0812">Transmembrane</keyword>
<organism evidence="2 3">
    <name type="scientific">Blastococcus saxobsidens (strain DD2)</name>
    <dbReference type="NCBI Taxonomy" id="1146883"/>
    <lineage>
        <taxon>Bacteria</taxon>
        <taxon>Bacillati</taxon>
        <taxon>Actinomycetota</taxon>
        <taxon>Actinomycetes</taxon>
        <taxon>Geodermatophilales</taxon>
        <taxon>Geodermatophilaceae</taxon>
        <taxon>Blastococcus</taxon>
    </lineage>
</organism>
<dbReference type="EMBL" id="FO117623">
    <property type="protein sequence ID" value="CCG01365.1"/>
    <property type="molecule type" value="Genomic_DNA"/>
</dbReference>
<dbReference type="AlphaFoldDB" id="H6RN12"/>
<protein>
    <submittedName>
        <fullName evidence="2">Uncharacterized protein</fullName>
    </submittedName>
</protein>
<accession>H6RN12</accession>
<gene>
    <name evidence="2" type="ordered locus">BLASA_0393</name>
</gene>
<sequence length="74" mass="7641">MLRSICALMIGGVVTGFAFLLVTGRYINEGPILLSLSSAHGLHAGDLFVLAGWAAAMLALACLVVLSTGRPRAD</sequence>
<dbReference type="HOGENOM" id="CLU_2735613_0_0_11"/>
<evidence type="ECO:0000256" key="1">
    <source>
        <dbReference type="SAM" id="Phobius"/>
    </source>
</evidence>
<evidence type="ECO:0000313" key="2">
    <source>
        <dbReference type="EMBL" id="CCG01365.1"/>
    </source>
</evidence>
<dbReference type="RefSeq" id="WP_014374281.1">
    <property type="nucleotide sequence ID" value="NC_016943.1"/>
</dbReference>
<keyword evidence="1" id="KW-1133">Transmembrane helix</keyword>
<proteinExistence type="predicted"/>